<gene>
    <name evidence="2" type="ORF">M441DRAFT_56891</name>
</gene>
<evidence type="ECO:0000256" key="1">
    <source>
        <dbReference type="SAM" id="MobiDB-lite"/>
    </source>
</evidence>
<organism evidence="2 3">
    <name type="scientific">Trichoderma asperellum (strain ATCC 204424 / CBS 433.97 / NBRC 101777)</name>
    <dbReference type="NCBI Taxonomy" id="1042311"/>
    <lineage>
        <taxon>Eukaryota</taxon>
        <taxon>Fungi</taxon>
        <taxon>Dikarya</taxon>
        <taxon>Ascomycota</taxon>
        <taxon>Pezizomycotina</taxon>
        <taxon>Sordariomycetes</taxon>
        <taxon>Hypocreomycetidae</taxon>
        <taxon>Hypocreales</taxon>
        <taxon>Hypocreaceae</taxon>
        <taxon>Trichoderma</taxon>
    </lineage>
</organism>
<sequence>MPFKKTNQLRSSNISADAPPPRRLPLWSDRGMQLSRFSLIQDENPISPGRKCRLALPPSYES</sequence>
<proteinExistence type="predicted"/>
<dbReference type="EMBL" id="KZ679260">
    <property type="protein sequence ID" value="PTB42092.1"/>
    <property type="molecule type" value="Genomic_DNA"/>
</dbReference>
<dbReference type="Proteomes" id="UP000240493">
    <property type="component" value="Unassembled WGS sequence"/>
</dbReference>
<reference evidence="2 3" key="1">
    <citation type="submission" date="2016-07" db="EMBL/GenBank/DDBJ databases">
        <title>Multiple horizontal gene transfer events from other fungi enriched the ability of initially mycotrophic Trichoderma (Ascomycota) to feed on dead plant biomass.</title>
        <authorList>
            <consortium name="DOE Joint Genome Institute"/>
            <person name="Aerts A."/>
            <person name="Atanasova L."/>
            <person name="Chenthamara K."/>
            <person name="Zhang J."/>
            <person name="Grujic M."/>
            <person name="Henrissat B."/>
            <person name="Kuo A."/>
            <person name="Salamov A."/>
            <person name="Lipzen A."/>
            <person name="Labutti K."/>
            <person name="Barry K."/>
            <person name="Miao Y."/>
            <person name="Rahimi M.J."/>
            <person name="Shen Q."/>
            <person name="Grigoriev I.V."/>
            <person name="Kubicek C.P."/>
            <person name="Druzhinina I.S."/>
        </authorList>
    </citation>
    <scope>NUCLEOTIDE SEQUENCE [LARGE SCALE GENOMIC DNA]</scope>
    <source>
        <strain evidence="2 3">CBS 433.97</strain>
    </source>
</reference>
<evidence type="ECO:0000313" key="3">
    <source>
        <dbReference type="Proteomes" id="UP000240493"/>
    </source>
</evidence>
<accession>A0A2T3ZBD1</accession>
<evidence type="ECO:0000313" key="2">
    <source>
        <dbReference type="EMBL" id="PTB42092.1"/>
    </source>
</evidence>
<name>A0A2T3ZBD1_TRIA4</name>
<feature type="region of interest" description="Disordered" evidence="1">
    <location>
        <begin position="1"/>
        <end position="27"/>
    </location>
</feature>
<keyword evidence="3" id="KW-1185">Reference proteome</keyword>
<feature type="compositionally biased region" description="Polar residues" evidence="1">
    <location>
        <begin position="1"/>
        <end position="15"/>
    </location>
</feature>
<dbReference type="AlphaFoldDB" id="A0A2T3ZBD1"/>
<protein>
    <submittedName>
        <fullName evidence="2">Uncharacterized protein</fullName>
    </submittedName>
</protein>